<dbReference type="GO" id="GO:0080120">
    <property type="term" value="P:CAAX-box protein maturation"/>
    <property type="evidence" value="ECO:0007669"/>
    <property type="project" value="UniProtKB-ARBA"/>
</dbReference>
<dbReference type="InterPro" id="IPR052710">
    <property type="entry name" value="CAAX_protease"/>
</dbReference>
<dbReference type="RefSeq" id="WP_022529398.1">
    <property type="nucleotide sequence ID" value="NZ_KI271587.1"/>
</dbReference>
<keyword evidence="3" id="KW-0472">Membrane</keyword>
<dbReference type="eggNOG" id="COG1266">
    <property type="taxonomic scope" value="Bacteria"/>
</dbReference>
<evidence type="ECO:0000313" key="6">
    <source>
        <dbReference type="Proteomes" id="UP000030647"/>
    </source>
</evidence>
<sequence length="253" mass="28534">MASYQVPTETRLPMPHQEPPRRSIRTLKDLVVRIVWLAVGLALVFIPQLPMSAVLIMKKEHHPASTPVFIALLVLMIVLYGGAIWAVRRLIRQYTSQPLVRRWEARDWLYLGVGYLVMLGTKLLLIPFYTGTSGEKMTQNDAAIQALLKNGNQMVIMIVLMTVFAAPIIEEMVFRGYVMTAFYTKNPIWPILISGILFGAVHRNDNLAGTLIYVVLGMILAYVYRRTGNMGVNIGLHFLNNAPMLLIGLQMLK</sequence>
<feature type="transmembrane region" description="Helical" evidence="3">
    <location>
        <begin position="231"/>
        <end position="252"/>
    </location>
</feature>
<dbReference type="STRING" id="1231336.L248_2811"/>
<feature type="transmembrane region" description="Helical" evidence="3">
    <location>
        <begin position="207"/>
        <end position="224"/>
    </location>
</feature>
<dbReference type="HOGENOM" id="CLU_079560_3_1_9"/>
<feature type="domain" description="CAAX prenyl protease 2/Lysostaphin resistance protein A-like" evidence="4">
    <location>
        <begin position="154"/>
        <end position="242"/>
    </location>
</feature>
<gene>
    <name evidence="5" type="ORF">L248_2811</name>
</gene>
<name>U4TVJ6_9LACO</name>
<accession>U4TVJ6</accession>
<dbReference type="EMBL" id="KI271587">
    <property type="protein sequence ID" value="ERL65412.1"/>
    <property type="molecule type" value="Genomic_DNA"/>
</dbReference>
<dbReference type="PANTHER" id="PTHR36435:SF1">
    <property type="entry name" value="CAAX AMINO TERMINAL PROTEASE FAMILY PROTEIN"/>
    <property type="match status" value="1"/>
</dbReference>
<dbReference type="AlphaFoldDB" id="U4TVJ6"/>
<dbReference type="InterPro" id="IPR003675">
    <property type="entry name" value="Rce1/LyrA-like_dom"/>
</dbReference>
<proteinExistence type="inferred from homology"/>
<dbReference type="Proteomes" id="UP000030647">
    <property type="component" value="Unassembled WGS sequence"/>
</dbReference>
<reference evidence="6" key="1">
    <citation type="journal article" date="2013" name="Genome Announc.">
        <title>Whole-Genome Sequencing of Lactobacillus shenzhenensis Strain LY-73T.</title>
        <authorList>
            <person name="Lin Z."/>
            <person name="Liu Z."/>
            <person name="Yang R."/>
            <person name="Zou Y."/>
            <person name="Wan D."/>
            <person name="Chen J."/>
            <person name="Guo M."/>
            <person name="Zhao J."/>
            <person name="Fang C."/>
            <person name="Yang R."/>
            <person name="Liu F."/>
        </authorList>
    </citation>
    <scope>NUCLEOTIDE SEQUENCE [LARGE SCALE GENOMIC DNA]</scope>
    <source>
        <strain evidence="6">LY-73</strain>
    </source>
</reference>
<feature type="transmembrane region" description="Helical" evidence="3">
    <location>
        <begin position="181"/>
        <end position="201"/>
    </location>
</feature>
<evidence type="ECO:0000256" key="1">
    <source>
        <dbReference type="ARBA" id="ARBA00009067"/>
    </source>
</evidence>
<comment type="similarity">
    <text evidence="1">Belongs to the UPF0177 family.</text>
</comment>
<keyword evidence="3" id="KW-0812">Transmembrane</keyword>
<evidence type="ECO:0000256" key="2">
    <source>
        <dbReference type="SAM" id="MobiDB-lite"/>
    </source>
</evidence>
<evidence type="ECO:0000259" key="4">
    <source>
        <dbReference type="Pfam" id="PF02517"/>
    </source>
</evidence>
<keyword evidence="6" id="KW-1185">Reference proteome</keyword>
<dbReference type="PANTHER" id="PTHR36435">
    <property type="entry name" value="SLR1288 PROTEIN"/>
    <property type="match status" value="1"/>
</dbReference>
<dbReference type="Pfam" id="PF02517">
    <property type="entry name" value="Rce1-like"/>
    <property type="match status" value="1"/>
</dbReference>
<feature type="transmembrane region" description="Helical" evidence="3">
    <location>
        <begin position="150"/>
        <end position="169"/>
    </location>
</feature>
<feature type="transmembrane region" description="Helical" evidence="3">
    <location>
        <begin position="68"/>
        <end position="87"/>
    </location>
</feature>
<feature type="transmembrane region" description="Helical" evidence="3">
    <location>
        <begin position="108"/>
        <end position="130"/>
    </location>
</feature>
<feature type="transmembrane region" description="Helical" evidence="3">
    <location>
        <begin position="30"/>
        <end position="48"/>
    </location>
</feature>
<dbReference type="GO" id="GO:0004175">
    <property type="term" value="F:endopeptidase activity"/>
    <property type="evidence" value="ECO:0007669"/>
    <property type="project" value="UniProtKB-ARBA"/>
</dbReference>
<evidence type="ECO:0000256" key="3">
    <source>
        <dbReference type="SAM" id="Phobius"/>
    </source>
</evidence>
<organism evidence="5 6">
    <name type="scientific">Schleiferilactobacillus shenzhenensis LY-73</name>
    <dbReference type="NCBI Taxonomy" id="1231336"/>
    <lineage>
        <taxon>Bacteria</taxon>
        <taxon>Bacillati</taxon>
        <taxon>Bacillota</taxon>
        <taxon>Bacilli</taxon>
        <taxon>Lactobacillales</taxon>
        <taxon>Lactobacillaceae</taxon>
        <taxon>Schleiferilactobacillus</taxon>
    </lineage>
</organism>
<keyword evidence="3" id="KW-1133">Transmembrane helix</keyword>
<evidence type="ECO:0000313" key="5">
    <source>
        <dbReference type="EMBL" id="ERL65412.1"/>
    </source>
</evidence>
<feature type="region of interest" description="Disordered" evidence="2">
    <location>
        <begin position="1"/>
        <end position="20"/>
    </location>
</feature>
<protein>
    <recommendedName>
        <fullName evidence="4">CAAX prenyl protease 2/Lysostaphin resistance protein A-like domain-containing protein</fullName>
    </recommendedName>
</protein>